<name>A0A3P6A397_BRACM</name>
<dbReference type="AlphaFoldDB" id="A0A3P6A397"/>
<proteinExistence type="predicted"/>
<accession>A0A3P6A397</accession>
<feature type="region of interest" description="Disordered" evidence="1">
    <location>
        <begin position="97"/>
        <end position="140"/>
    </location>
</feature>
<gene>
    <name evidence="2" type="ORF">BRAA03T14903Z</name>
</gene>
<reference evidence="2" key="1">
    <citation type="submission" date="2018-11" db="EMBL/GenBank/DDBJ databases">
        <authorList>
            <consortium name="Genoscope - CEA"/>
            <person name="William W."/>
        </authorList>
    </citation>
    <scope>NUCLEOTIDE SEQUENCE</scope>
</reference>
<evidence type="ECO:0000313" key="2">
    <source>
        <dbReference type="EMBL" id="VDC83685.1"/>
    </source>
</evidence>
<protein>
    <submittedName>
        <fullName evidence="2">Uncharacterized protein</fullName>
    </submittedName>
</protein>
<feature type="region of interest" description="Disordered" evidence="1">
    <location>
        <begin position="32"/>
        <end position="51"/>
    </location>
</feature>
<sequence>MNSLPKTRHVLIQQPTLNSIKQLKEEAFEVTNSLRESRSSVRKRDESSSYSNMRNLRESRVQVQVSLLSCSLVSLLLSSSSSSSSSYKLRHVDQLPCVKPSSTDEKPATSPAKEVPVETTDVVEKTESKAVGNSDASPTKEAQMAVAIPVNAEEAKHVVDKTQLEAIGASATKEVPVARPLNITAEEAKYVVDKTQLEAIASSSEIREALKDESLQKLITKIDSSSNPLKELDEAMGEEAFRMLKEKIKFIRFTIIPENYLVLVPHIVIVDLDLYRISFNQTRVITLLKNS</sequence>
<organism evidence="2">
    <name type="scientific">Brassica campestris</name>
    <name type="common">Field mustard</name>
    <dbReference type="NCBI Taxonomy" id="3711"/>
    <lineage>
        <taxon>Eukaryota</taxon>
        <taxon>Viridiplantae</taxon>
        <taxon>Streptophyta</taxon>
        <taxon>Embryophyta</taxon>
        <taxon>Tracheophyta</taxon>
        <taxon>Spermatophyta</taxon>
        <taxon>Magnoliopsida</taxon>
        <taxon>eudicotyledons</taxon>
        <taxon>Gunneridae</taxon>
        <taxon>Pentapetalae</taxon>
        <taxon>rosids</taxon>
        <taxon>malvids</taxon>
        <taxon>Brassicales</taxon>
        <taxon>Brassicaceae</taxon>
        <taxon>Brassiceae</taxon>
        <taxon>Brassica</taxon>
    </lineage>
</organism>
<evidence type="ECO:0000256" key="1">
    <source>
        <dbReference type="SAM" id="MobiDB-lite"/>
    </source>
</evidence>
<feature type="compositionally biased region" description="Basic and acidic residues" evidence="1">
    <location>
        <begin position="35"/>
        <end position="47"/>
    </location>
</feature>
<dbReference type="EMBL" id="LR031572">
    <property type="protein sequence ID" value="VDC83685.1"/>
    <property type="molecule type" value="Genomic_DNA"/>
</dbReference>